<protein>
    <submittedName>
        <fullName evidence="3">Circularly permuted type 2 ATP-grasp protein</fullName>
    </submittedName>
</protein>
<dbReference type="InterPro" id="IPR051680">
    <property type="entry name" value="ATP-dep_Glu-Cys_Ligase-2"/>
</dbReference>
<dbReference type="PANTHER" id="PTHR34595:SF2">
    <property type="entry name" value="BLR2978 PROTEIN"/>
    <property type="match status" value="1"/>
</dbReference>
<proteinExistence type="predicted"/>
<evidence type="ECO:0000259" key="2">
    <source>
        <dbReference type="Pfam" id="PF14403"/>
    </source>
</evidence>
<evidence type="ECO:0000313" key="3">
    <source>
        <dbReference type="EMBL" id="MBF4161186.1"/>
    </source>
</evidence>
<comment type="caution">
    <text evidence="3">The sequence shown here is derived from an EMBL/GenBank/DDBJ whole genome shotgun (WGS) entry which is preliminary data.</text>
</comment>
<gene>
    <name evidence="3" type="ORF">ISG29_05740</name>
</gene>
<dbReference type="InterPro" id="IPR025841">
    <property type="entry name" value="CP_ATPgrasp_2"/>
</dbReference>
<evidence type="ECO:0000259" key="1">
    <source>
        <dbReference type="Pfam" id="PF04168"/>
    </source>
</evidence>
<accession>A0A930UW06</accession>
<dbReference type="Pfam" id="PF14403">
    <property type="entry name" value="CP_ATPgrasp_2"/>
    <property type="match status" value="1"/>
</dbReference>
<sequence length="849" mass="92269">MTVLRDYVTASTQSHLGDSLVARYDEVVAPDGSLRAPWRPLAHLAGQLTERDLVRLDDDVTRFLADDGVSYARPGARRQPWKLDPVPLVLDPGTWSGLQTGLAQRAELLNAVLVDLYGAQSLLAEGIVPAPVVTAHAGYTRQVVRPPEVDPRPLVFTATDLARDGAGEWRVIGDRAQAPSGLGYAMENRRVVSRVLPELYREAGLHRMEPYFWALRSALLQSANGDLADPRVVVLTPGPHSETAYDQAFIASTLGFPLVEGNDLVVRDGWVYLRQPGYGRLERVDVILRRVDAAWTDPLALRGDSQLGVPGLVEAVRRGRVRMVNGLGSGVLDNPGLLPYLPAACEHLLGEPLLLESVDTWWCGDPDGLRRVLDDLERPGAPTVVRAIDGSTTELAGCSFAELLARITDEPHRYVGQRRLPFSQAPSWIGHRASAAPVTLRTFSLRYGGAYRPLIGGLANVYDERGTGLSTVSSKDVWVLKEDPADPDQGLADVLSMTAARSTPVIVPRVLEDFFWVGRYAERTEDLLRLLLVTHAVAEDYRTRPGSVGAASLDVLLGVLAHLAGRRHDDLEAEFRSLLLDDDRTGGVADSVARLRDALTGVRDQLSADTWRTFGVIERANQALLATPYSHQTADSAGRILTGILALHGVTAGMVRDPGWHMLGAGRMLERCQQLVRLLHASTVRRGLDVDRKVLEGVLAAAESGVTHRRRYRGWIRAGGVLDLLLLDVDNPRSLRFALTELGAHLRALPASTGSTRPERLVENLLSDLDELDIATLVAVGGEGRPHLVRLLDSIAPQLLRIGEAIEELHVRTGPPPRTFGQVALVDALPAEPAPGDLSELGDARGEAS</sequence>
<dbReference type="Proteomes" id="UP000656804">
    <property type="component" value="Unassembled WGS sequence"/>
</dbReference>
<name>A0A930UW06_9ACTN</name>
<dbReference type="InterPro" id="IPR007296">
    <property type="entry name" value="DUF403"/>
</dbReference>
<feature type="domain" description="Circularly permuted ATP-grasp type 2" evidence="2">
    <location>
        <begin position="87"/>
        <end position="461"/>
    </location>
</feature>
<dbReference type="Pfam" id="PF04168">
    <property type="entry name" value="Alpha-E"/>
    <property type="match status" value="1"/>
</dbReference>
<evidence type="ECO:0000313" key="4">
    <source>
        <dbReference type="Proteomes" id="UP000656804"/>
    </source>
</evidence>
<dbReference type="AlphaFoldDB" id="A0A930UW06"/>
<feature type="domain" description="DUF403" evidence="1">
    <location>
        <begin position="508"/>
        <end position="808"/>
    </location>
</feature>
<dbReference type="PANTHER" id="PTHR34595">
    <property type="entry name" value="BLR5612 PROTEIN"/>
    <property type="match status" value="1"/>
</dbReference>
<dbReference type="SUPFAM" id="SSF56059">
    <property type="entry name" value="Glutathione synthetase ATP-binding domain-like"/>
    <property type="match status" value="1"/>
</dbReference>
<keyword evidence="4" id="KW-1185">Reference proteome</keyword>
<organism evidence="3 4">
    <name type="scientific">Nocardioides acrostichi</name>
    <dbReference type="NCBI Taxonomy" id="2784339"/>
    <lineage>
        <taxon>Bacteria</taxon>
        <taxon>Bacillati</taxon>
        <taxon>Actinomycetota</taxon>
        <taxon>Actinomycetes</taxon>
        <taxon>Propionibacteriales</taxon>
        <taxon>Nocardioidaceae</taxon>
        <taxon>Nocardioides</taxon>
    </lineage>
</organism>
<dbReference type="RefSeq" id="WP_194502438.1">
    <property type="nucleotide sequence ID" value="NZ_JADIVZ010000002.1"/>
</dbReference>
<dbReference type="Gene3D" id="3.40.50.11290">
    <property type="match status" value="1"/>
</dbReference>
<reference evidence="3" key="1">
    <citation type="submission" date="2020-11" db="EMBL/GenBank/DDBJ databases">
        <title>Nocardioides sp. CBS4Y-1, whole genome shotgun sequence.</title>
        <authorList>
            <person name="Tuo L."/>
        </authorList>
    </citation>
    <scope>NUCLEOTIDE SEQUENCE</scope>
    <source>
        <strain evidence="3">CBS4Y-1</strain>
    </source>
</reference>
<dbReference type="EMBL" id="JADIVZ010000002">
    <property type="protein sequence ID" value="MBF4161186.1"/>
    <property type="molecule type" value="Genomic_DNA"/>
</dbReference>